<evidence type="ECO:0000259" key="13">
    <source>
        <dbReference type="PROSITE" id="PS51479"/>
    </source>
</evidence>
<dbReference type="Gene3D" id="1.25.40.820">
    <property type="match status" value="1"/>
</dbReference>
<evidence type="ECO:0000256" key="1">
    <source>
        <dbReference type="ARBA" id="ARBA00004123"/>
    </source>
</evidence>
<reference evidence="14" key="1">
    <citation type="submission" date="2021-06" db="EMBL/GenBank/DDBJ databases">
        <authorList>
            <person name="Kallberg Y."/>
            <person name="Tangrot J."/>
            <person name="Rosling A."/>
        </authorList>
    </citation>
    <scope>NUCLEOTIDE SEQUENCE</scope>
    <source>
        <strain evidence="14">IA702</strain>
    </source>
</reference>
<evidence type="ECO:0000256" key="11">
    <source>
        <dbReference type="PROSITE-ProRule" id="PRU00812"/>
    </source>
</evidence>
<evidence type="ECO:0000313" key="14">
    <source>
        <dbReference type="EMBL" id="CAG8593464.1"/>
    </source>
</evidence>
<keyword evidence="8 12" id="KW-0539">Nucleus</keyword>
<evidence type="ECO:0000256" key="10">
    <source>
        <dbReference type="ARBA" id="ARBA00048336"/>
    </source>
</evidence>
<dbReference type="GO" id="GO:0043175">
    <property type="term" value="F:RNA polymerase core enzyme binding"/>
    <property type="evidence" value="ECO:0007669"/>
    <property type="project" value="UniProtKB-UniRule"/>
</dbReference>
<evidence type="ECO:0000256" key="5">
    <source>
        <dbReference type="ARBA" id="ARBA00022801"/>
    </source>
</evidence>
<gene>
    <name evidence="14" type="ORF">POCULU_LOCUS7095</name>
</gene>
<keyword evidence="15" id="KW-1185">Reference proteome</keyword>
<dbReference type="GO" id="GO:0008420">
    <property type="term" value="F:RNA polymerase II CTD heptapeptide repeat phosphatase activity"/>
    <property type="evidence" value="ECO:0007669"/>
    <property type="project" value="UniProtKB-UniRule"/>
</dbReference>
<comment type="similarity">
    <text evidence="2 11 12">Belongs to the RPAP2 family.</text>
</comment>
<comment type="function">
    <text evidence="12">Putative RNA polymerase II subunit B1 C-terminal domain (CTD) phosphatase involved in RNA polymerase II transcription regulation.</text>
</comment>
<organism evidence="14 15">
    <name type="scientific">Paraglomus occultum</name>
    <dbReference type="NCBI Taxonomy" id="144539"/>
    <lineage>
        <taxon>Eukaryota</taxon>
        <taxon>Fungi</taxon>
        <taxon>Fungi incertae sedis</taxon>
        <taxon>Mucoromycota</taxon>
        <taxon>Glomeromycotina</taxon>
        <taxon>Glomeromycetes</taxon>
        <taxon>Paraglomerales</taxon>
        <taxon>Paraglomeraceae</taxon>
        <taxon>Paraglomus</taxon>
    </lineage>
</organism>
<protein>
    <recommendedName>
        <fullName evidence="12">RNA polymerase II subunit B1 CTD phosphatase RPAP2 homolog</fullName>
        <ecNumber evidence="12">3.1.3.16</ecNumber>
    </recommendedName>
</protein>
<evidence type="ECO:0000313" key="15">
    <source>
        <dbReference type="Proteomes" id="UP000789572"/>
    </source>
</evidence>
<evidence type="ECO:0000256" key="3">
    <source>
        <dbReference type="ARBA" id="ARBA00022723"/>
    </source>
</evidence>
<feature type="domain" description="RTR1-type" evidence="13">
    <location>
        <begin position="33"/>
        <end position="115"/>
    </location>
</feature>
<dbReference type="InterPro" id="IPR039693">
    <property type="entry name" value="Rtr1/RPAP2"/>
</dbReference>
<keyword evidence="3 12" id="KW-0479">Metal-binding</keyword>
<name>A0A9N9CAQ3_9GLOM</name>
<dbReference type="AlphaFoldDB" id="A0A9N9CAQ3"/>
<comment type="caution">
    <text evidence="14">The sequence shown here is derived from an EMBL/GenBank/DDBJ whole genome shotgun (WGS) entry which is preliminary data.</text>
</comment>
<sequence length="363" mass="42246">MANLIAIRRKYDELTLQWQETLYQPVDCEVLRESAKFIQPQHYNEVIEERNVDNLCGYPICSKSRQQIDSNYRISLRAREVYDISELKHFCSRTCYVASKFFLSQLSPEPIYLRNLNKWNPVKVIPVGVDVRQMLAKETESTNQVDLGSEYVKAMTNNLPPAPSDIIIKENVNEAPAASVSYNNQAHDVVEGFRVKVPVKERRRTKKELPMTMFGKIWTTLDRITTMNTRMYFKDNKAKVDHTVDSDQYELMMTRINIFSEKILTSYNFIRPILPITVDIVNDLVDLMRTFKLDRQSVMLTETESNVLCMVFLHALSMNIPELHKNIFPTDDTNNNFRKTLESMGLTMEELEAFTRVIRVSST</sequence>
<keyword evidence="6 12" id="KW-0862">Zinc</keyword>
<evidence type="ECO:0000256" key="8">
    <source>
        <dbReference type="ARBA" id="ARBA00023242"/>
    </source>
</evidence>
<comment type="catalytic activity">
    <reaction evidence="9 12">
        <text>O-phospho-L-seryl-[protein] + H2O = L-seryl-[protein] + phosphate</text>
        <dbReference type="Rhea" id="RHEA:20629"/>
        <dbReference type="Rhea" id="RHEA-COMP:9863"/>
        <dbReference type="Rhea" id="RHEA-COMP:11604"/>
        <dbReference type="ChEBI" id="CHEBI:15377"/>
        <dbReference type="ChEBI" id="CHEBI:29999"/>
        <dbReference type="ChEBI" id="CHEBI:43474"/>
        <dbReference type="ChEBI" id="CHEBI:83421"/>
        <dbReference type="EC" id="3.1.3.16"/>
    </reaction>
</comment>
<dbReference type="OrthoDB" id="2590500at2759"/>
<dbReference type="GO" id="GO:0005634">
    <property type="term" value="C:nucleus"/>
    <property type="evidence" value="ECO:0007669"/>
    <property type="project" value="UniProtKB-SubCell"/>
</dbReference>
<comment type="subcellular location">
    <subcellularLocation>
        <location evidence="1 12">Nucleus</location>
    </subcellularLocation>
</comment>
<dbReference type="PANTHER" id="PTHR14732:SF0">
    <property type="entry name" value="RNA POLYMERASE II SUBUNIT B1 CTD PHOSPHATASE RPAP2-RELATED"/>
    <property type="match status" value="1"/>
</dbReference>
<keyword evidence="5 12" id="KW-0378">Hydrolase</keyword>
<dbReference type="EC" id="3.1.3.16" evidence="12"/>
<proteinExistence type="inferred from homology"/>
<dbReference type="InterPro" id="IPR007308">
    <property type="entry name" value="Rtr1/RPAP2_dom"/>
</dbReference>
<evidence type="ECO:0000256" key="7">
    <source>
        <dbReference type="ARBA" id="ARBA00022912"/>
    </source>
</evidence>
<dbReference type="GO" id="GO:0005737">
    <property type="term" value="C:cytoplasm"/>
    <property type="evidence" value="ECO:0007669"/>
    <property type="project" value="TreeGrafter"/>
</dbReference>
<keyword evidence="7 12" id="KW-0904">Protein phosphatase</keyword>
<keyword evidence="4 12" id="KW-0863">Zinc-finger</keyword>
<dbReference type="EMBL" id="CAJVPJ010001495">
    <property type="protein sequence ID" value="CAG8593464.1"/>
    <property type="molecule type" value="Genomic_DNA"/>
</dbReference>
<dbReference type="Pfam" id="PF04181">
    <property type="entry name" value="RPAP2_Rtr1"/>
    <property type="match status" value="1"/>
</dbReference>
<evidence type="ECO:0000256" key="9">
    <source>
        <dbReference type="ARBA" id="ARBA00047761"/>
    </source>
</evidence>
<dbReference type="InterPro" id="IPR038534">
    <property type="entry name" value="Rtr1/RPAP2_sf"/>
</dbReference>
<accession>A0A9N9CAQ3</accession>
<dbReference type="Proteomes" id="UP000789572">
    <property type="component" value="Unassembled WGS sequence"/>
</dbReference>
<dbReference type="PANTHER" id="PTHR14732">
    <property type="entry name" value="RNA POLYMERASE II SUBUNIT B1 CTD PHOSPHATASE RPAP2-RELATED"/>
    <property type="match status" value="1"/>
</dbReference>
<evidence type="ECO:0000256" key="4">
    <source>
        <dbReference type="ARBA" id="ARBA00022771"/>
    </source>
</evidence>
<dbReference type="PROSITE" id="PS51479">
    <property type="entry name" value="ZF_RTR1"/>
    <property type="match status" value="1"/>
</dbReference>
<evidence type="ECO:0000256" key="12">
    <source>
        <dbReference type="RuleBase" id="RU367080"/>
    </source>
</evidence>
<evidence type="ECO:0000256" key="2">
    <source>
        <dbReference type="ARBA" id="ARBA00005676"/>
    </source>
</evidence>
<dbReference type="GO" id="GO:0008270">
    <property type="term" value="F:zinc ion binding"/>
    <property type="evidence" value="ECO:0007669"/>
    <property type="project" value="UniProtKB-KW"/>
</dbReference>
<evidence type="ECO:0000256" key="6">
    <source>
        <dbReference type="ARBA" id="ARBA00022833"/>
    </source>
</evidence>
<comment type="catalytic activity">
    <reaction evidence="10 12">
        <text>O-phospho-L-threonyl-[protein] + H2O = L-threonyl-[protein] + phosphate</text>
        <dbReference type="Rhea" id="RHEA:47004"/>
        <dbReference type="Rhea" id="RHEA-COMP:11060"/>
        <dbReference type="Rhea" id="RHEA-COMP:11605"/>
        <dbReference type="ChEBI" id="CHEBI:15377"/>
        <dbReference type="ChEBI" id="CHEBI:30013"/>
        <dbReference type="ChEBI" id="CHEBI:43474"/>
        <dbReference type="ChEBI" id="CHEBI:61977"/>
        <dbReference type="EC" id="3.1.3.16"/>
    </reaction>
</comment>